<dbReference type="AlphaFoldDB" id="A0A835VAR1"/>
<dbReference type="SUPFAM" id="SSF53756">
    <property type="entry name" value="UDP-Glycosyltransferase/glycogen phosphorylase"/>
    <property type="match status" value="1"/>
</dbReference>
<proteinExistence type="inferred from homology"/>
<dbReference type="OrthoDB" id="779190at2759"/>
<organism evidence="2 3">
    <name type="scientific">Vanilla planifolia</name>
    <name type="common">Vanilla</name>
    <dbReference type="NCBI Taxonomy" id="51239"/>
    <lineage>
        <taxon>Eukaryota</taxon>
        <taxon>Viridiplantae</taxon>
        <taxon>Streptophyta</taxon>
        <taxon>Embryophyta</taxon>
        <taxon>Tracheophyta</taxon>
        <taxon>Spermatophyta</taxon>
        <taxon>Magnoliopsida</taxon>
        <taxon>Liliopsida</taxon>
        <taxon>Asparagales</taxon>
        <taxon>Orchidaceae</taxon>
        <taxon>Vanilloideae</taxon>
        <taxon>Vanilleae</taxon>
        <taxon>Vanilla</taxon>
    </lineage>
</organism>
<dbReference type="Proteomes" id="UP000636800">
    <property type="component" value="Chromosome 2"/>
</dbReference>
<dbReference type="PANTHER" id="PTHR48047:SF182">
    <property type="entry name" value="GLYCOSYLTRANSFERASE"/>
    <property type="match status" value="1"/>
</dbReference>
<protein>
    <submittedName>
        <fullName evidence="2">Uncharacterized protein</fullName>
    </submittedName>
</protein>
<accession>A0A835VAR1</accession>
<name>A0A835VAR1_VANPL</name>
<reference evidence="2 3" key="1">
    <citation type="journal article" date="2020" name="Nat. Food">
        <title>A phased Vanilla planifolia genome enables genetic improvement of flavour and production.</title>
        <authorList>
            <person name="Hasing T."/>
            <person name="Tang H."/>
            <person name="Brym M."/>
            <person name="Khazi F."/>
            <person name="Huang T."/>
            <person name="Chambers A.H."/>
        </authorList>
    </citation>
    <scope>NUCLEOTIDE SEQUENCE [LARGE SCALE GENOMIC DNA]</scope>
    <source>
        <tissue evidence="2">Leaf</tissue>
    </source>
</reference>
<evidence type="ECO:0000313" key="2">
    <source>
        <dbReference type="EMBL" id="KAG0491767.1"/>
    </source>
</evidence>
<dbReference type="GO" id="GO:0035251">
    <property type="term" value="F:UDP-glucosyltransferase activity"/>
    <property type="evidence" value="ECO:0007669"/>
    <property type="project" value="TreeGrafter"/>
</dbReference>
<sequence>MVAAEAASDGVMVNNLTSLNRDTENGVKKAIGKKVWTVGPVFLSNVSEEGTFGRGNKSSIDEDWCIKWLDSKKPGSVIYVSFGSLVQTGFTQLVEIGMGLRLQTNPFIWVIKAGEQALEMEKWLTDGDGFEERMKGRD</sequence>
<keyword evidence="3" id="KW-1185">Reference proteome</keyword>
<evidence type="ECO:0000256" key="1">
    <source>
        <dbReference type="ARBA" id="ARBA00009995"/>
    </source>
</evidence>
<gene>
    <name evidence="2" type="ORF">HPP92_005165</name>
</gene>
<dbReference type="PANTHER" id="PTHR48047">
    <property type="entry name" value="GLYCOSYLTRANSFERASE"/>
    <property type="match status" value="1"/>
</dbReference>
<comment type="caution">
    <text evidence="2">The sequence shown here is derived from an EMBL/GenBank/DDBJ whole genome shotgun (WGS) entry which is preliminary data.</text>
</comment>
<dbReference type="EMBL" id="JADCNL010000002">
    <property type="protein sequence ID" value="KAG0491767.1"/>
    <property type="molecule type" value="Genomic_DNA"/>
</dbReference>
<evidence type="ECO:0000313" key="3">
    <source>
        <dbReference type="Proteomes" id="UP000636800"/>
    </source>
</evidence>
<dbReference type="Gene3D" id="3.40.50.2000">
    <property type="entry name" value="Glycogen Phosphorylase B"/>
    <property type="match status" value="1"/>
</dbReference>
<comment type="similarity">
    <text evidence="1">Belongs to the UDP-glycosyltransferase family.</text>
</comment>